<proteinExistence type="predicted"/>
<protein>
    <recommendedName>
        <fullName evidence="1">HEPN domain-containing protein</fullName>
    </recommendedName>
</protein>
<gene>
    <name evidence="2" type="ORF">MNBD_DELTA01-1815</name>
</gene>
<dbReference type="InterPro" id="IPR007842">
    <property type="entry name" value="HEPN_dom"/>
</dbReference>
<dbReference type="Gene3D" id="1.20.120.330">
    <property type="entry name" value="Nucleotidyltransferases domain 2"/>
    <property type="match status" value="1"/>
</dbReference>
<evidence type="ECO:0000313" key="2">
    <source>
        <dbReference type="EMBL" id="VAV84605.1"/>
    </source>
</evidence>
<dbReference type="EMBL" id="UOEA01000069">
    <property type="protein sequence ID" value="VAV84605.1"/>
    <property type="molecule type" value="Genomic_DNA"/>
</dbReference>
<feature type="domain" description="HEPN" evidence="1">
    <location>
        <begin position="197"/>
        <end position="288"/>
    </location>
</feature>
<dbReference type="AlphaFoldDB" id="A0A3B0RM52"/>
<evidence type="ECO:0000259" key="1">
    <source>
        <dbReference type="Pfam" id="PF05168"/>
    </source>
</evidence>
<reference evidence="2" key="1">
    <citation type="submission" date="2018-06" db="EMBL/GenBank/DDBJ databases">
        <authorList>
            <person name="Zhirakovskaya E."/>
        </authorList>
    </citation>
    <scope>NUCLEOTIDE SEQUENCE</scope>
</reference>
<sequence length="312" mass="35836">MDVQLPAFDDFLINRQVQLTDRPFIATDMFIGMCLVNTPSYTKDEFRKSSWFKEFDVAITKWYAKRYAGAMNNTKDNFAPGVILIYGVPFELKIPLNTYQVEKPGETAWICFPHTVLPEENVCEWLISPPNLEDMKSKDITNVKKSIIKTAGAIRSIRINLLTASLNDSVVMRSQANSIPSHLHKSAKDILSWREAFPSIAFWEIHLAVEKTFKVFLRQRGKIPPKTHDITILAKLAEQTNELTIKHSLLESLPSHKEAIRSRYNENTHRTIKDAVLAYHTSLDIIETCTKALHRKIILNNVRFLFNTSTFK</sequence>
<name>A0A3B0RM52_9ZZZZ</name>
<dbReference type="Pfam" id="PF05168">
    <property type="entry name" value="HEPN"/>
    <property type="match status" value="1"/>
</dbReference>
<accession>A0A3B0RM52</accession>
<organism evidence="2">
    <name type="scientific">hydrothermal vent metagenome</name>
    <dbReference type="NCBI Taxonomy" id="652676"/>
    <lineage>
        <taxon>unclassified sequences</taxon>
        <taxon>metagenomes</taxon>
        <taxon>ecological metagenomes</taxon>
    </lineage>
</organism>